<proteinExistence type="predicted"/>
<organism evidence="1 2">
    <name type="scientific">Nocardioides simplex</name>
    <name type="common">Arthrobacter simplex</name>
    <dbReference type="NCBI Taxonomy" id="2045"/>
    <lineage>
        <taxon>Bacteria</taxon>
        <taxon>Bacillati</taxon>
        <taxon>Actinomycetota</taxon>
        <taxon>Actinomycetes</taxon>
        <taxon>Propionibacteriales</taxon>
        <taxon>Nocardioidaceae</taxon>
        <taxon>Pimelobacter</taxon>
    </lineage>
</organism>
<dbReference type="GeneID" id="96608130"/>
<dbReference type="PROSITE" id="PS00356">
    <property type="entry name" value="HTH_LACI_1"/>
    <property type="match status" value="1"/>
</dbReference>
<name>A0A0A1DHM2_NOCSI</name>
<sequence>MTAAEDIRQALRELGKELETYDAARRVVLGKMGDAMRQGKGADLNIKEMAELAGVTRVTAYRLLEKAHSDGQPFPTVDNLTRGPGV</sequence>
<gene>
    <name evidence="1" type="ORF">KR76_03990</name>
</gene>
<reference evidence="1 2" key="1">
    <citation type="journal article" date="2015" name="Genome Announc.">
        <title>Complete Genome Sequence of Steroid-Transforming Nocardioides simplex VKM Ac-2033D.</title>
        <authorList>
            <person name="Shtratnikova V.Y."/>
            <person name="Schelkunov M.I."/>
            <person name="Pekov Y.A."/>
            <person name="Fokina V.V."/>
            <person name="Logacheva M.D."/>
            <person name="Sokolov S.L."/>
            <person name="Bragin E.Y."/>
            <person name="Ashapkin V.V."/>
            <person name="Donova M.V."/>
        </authorList>
    </citation>
    <scope>NUCLEOTIDE SEQUENCE [LARGE SCALE GENOMIC DNA]</scope>
    <source>
        <strain evidence="1 2">VKM Ac-2033D</strain>
    </source>
</reference>
<accession>A0A0A1DHM2</accession>
<protein>
    <submittedName>
        <fullName evidence="1">Uncharacterized protein</fullName>
    </submittedName>
</protein>
<dbReference type="KEGG" id="psim:KR76_03990"/>
<dbReference type="Proteomes" id="UP000030300">
    <property type="component" value="Chromosome"/>
</dbReference>
<dbReference type="RefSeq" id="WP_038676792.1">
    <property type="nucleotide sequence ID" value="NZ_BJMC01000029.1"/>
</dbReference>
<dbReference type="AlphaFoldDB" id="A0A0A1DHM2"/>
<evidence type="ECO:0000313" key="1">
    <source>
        <dbReference type="EMBL" id="AIY16127.1"/>
    </source>
</evidence>
<dbReference type="HOGENOM" id="CLU_2494787_0_0_11"/>
<dbReference type="OrthoDB" id="9804019at2"/>
<keyword evidence="2" id="KW-1185">Reference proteome</keyword>
<evidence type="ECO:0000313" key="2">
    <source>
        <dbReference type="Proteomes" id="UP000030300"/>
    </source>
</evidence>
<dbReference type="EMBL" id="CP009896">
    <property type="protein sequence ID" value="AIY16127.1"/>
    <property type="molecule type" value="Genomic_DNA"/>
</dbReference>